<dbReference type="InterPro" id="IPR009057">
    <property type="entry name" value="Homeodomain-like_sf"/>
</dbReference>
<feature type="domain" description="HTH tetR-type" evidence="5">
    <location>
        <begin position="12"/>
        <end position="72"/>
    </location>
</feature>
<dbReference type="InterPro" id="IPR025996">
    <property type="entry name" value="MT1864/Rv1816-like_C"/>
</dbReference>
<dbReference type="SUPFAM" id="SSF46689">
    <property type="entry name" value="Homeodomain-like"/>
    <property type="match status" value="1"/>
</dbReference>
<protein>
    <submittedName>
        <fullName evidence="6">TetR family transcriptional regulator</fullName>
    </submittedName>
</protein>
<keyword evidence="7" id="KW-1185">Reference proteome</keyword>
<dbReference type="InterPro" id="IPR050109">
    <property type="entry name" value="HTH-type_TetR-like_transc_reg"/>
</dbReference>
<dbReference type="Gene3D" id="1.10.357.10">
    <property type="entry name" value="Tetracycline Repressor, domain 2"/>
    <property type="match status" value="1"/>
</dbReference>
<dbReference type="PROSITE" id="PS50977">
    <property type="entry name" value="HTH_TETR_2"/>
    <property type="match status" value="1"/>
</dbReference>
<dbReference type="SUPFAM" id="SSF48498">
    <property type="entry name" value="Tetracyclin repressor-like, C-terminal domain"/>
    <property type="match status" value="1"/>
</dbReference>
<organism evidence="6 7">
    <name type="scientific">Pseudosporangium ferrugineum</name>
    <dbReference type="NCBI Taxonomy" id="439699"/>
    <lineage>
        <taxon>Bacteria</taxon>
        <taxon>Bacillati</taxon>
        <taxon>Actinomycetota</taxon>
        <taxon>Actinomycetes</taxon>
        <taxon>Micromonosporales</taxon>
        <taxon>Micromonosporaceae</taxon>
        <taxon>Pseudosporangium</taxon>
    </lineage>
</organism>
<accession>A0A2T0SCY2</accession>
<sequence length="199" mass="21691">MPSSTRRARERASTRERIVEAALTVLEAEGAAALTIRRIAADVEYTAPIVYQYFASKDALIVELIAHGYELMLAEAKRIAGEERDVDRRFLGVARGYMRFAAEHPHLFAVMNNGIVIAADERQRVTKPTVDLLLELITTWADAHGVVLADPVEAGEIVWGALYGIASLGQLGVIGAERAERLGEQALATILRGWLAGPT</sequence>
<dbReference type="InterPro" id="IPR036271">
    <property type="entry name" value="Tet_transcr_reg_TetR-rel_C_sf"/>
</dbReference>
<dbReference type="RefSeq" id="WP_106125788.1">
    <property type="nucleotide sequence ID" value="NZ_PVZG01000003.1"/>
</dbReference>
<dbReference type="GO" id="GO:0000976">
    <property type="term" value="F:transcription cis-regulatory region binding"/>
    <property type="evidence" value="ECO:0007669"/>
    <property type="project" value="TreeGrafter"/>
</dbReference>
<dbReference type="Pfam" id="PF13305">
    <property type="entry name" value="TetR_C_33"/>
    <property type="match status" value="1"/>
</dbReference>
<comment type="caution">
    <text evidence="6">The sequence shown here is derived from an EMBL/GenBank/DDBJ whole genome shotgun (WGS) entry which is preliminary data.</text>
</comment>
<evidence type="ECO:0000259" key="5">
    <source>
        <dbReference type="PROSITE" id="PS50977"/>
    </source>
</evidence>
<reference evidence="6 7" key="1">
    <citation type="submission" date="2018-03" db="EMBL/GenBank/DDBJ databases">
        <title>Genomic Encyclopedia of Archaeal and Bacterial Type Strains, Phase II (KMG-II): from individual species to whole genera.</title>
        <authorList>
            <person name="Goeker M."/>
        </authorList>
    </citation>
    <scope>NUCLEOTIDE SEQUENCE [LARGE SCALE GENOMIC DNA]</scope>
    <source>
        <strain evidence="6 7">DSM 45348</strain>
    </source>
</reference>
<keyword evidence="1" id="KW-0805">Transcription regulation</keyword>
<feature type="DNA-binding region" description="H-T-H motif" evidence="4">
    <location>
        <begin position="35"/>
        <end position="54"/>
    </location>
</feature>
<dbReference type="PANTHER" id="PTHR30055:SF234">
    <property type="entry name" value="HTH-TYPE TRANSCRIPTIONAL REGULATOR BETI"/>
    <property type="match status" value="1"/>
</dbReference>
<name>A0A2T0SCY2_9ACTN</name>
<keyword evidence="2 4" id="KW-0238">DNA-binding</keyword>
<evidence type="ECO:0000256" key="2">
    <source>
        <dbReference type="ARBA" id="ARBA00023125"/>
    </source>
</evidence>
<gene>
    <name evidence="6" type="ORF">CLV70_103176</name>
</gene>
<evidence type="ECO:0000313" key="6">
    <source>
        <dbReference type="EMBL" id="PRY31290.1"/>
    </source>
</evidence>
<evidence type="ECO:0000256" key="1">
    <source>
        <dbReference type="ARBA" id="ARBA00023015"/>
    </source>
</evidence>
<dbReference type="PANTHER" id="PTHR30055">
    <property type="entry name" value="HTH-TYPE TRANSCRIPTIONAL REGULATOR RUTR"/>
    <property type="match status" value="1"/>
</dbReference>
<evidence type="ECO:0000313" key="7">
    <source>
        <dbReference type="Proteomes" id="UP000239209"/>
    </source>
</evidence>
<dbReference type="Pfam" id="PF00440">
    <property type="entry name" value="TetR_N"/>
    <property type="match status" value="1"/>
</dbReference>
<dbReference type="OrthoDB" id="3173376at2"/>
<evidence type="ECO:0000256" key="3">
    <source>
        <dbReference type="ARBA" id="ARBA00023163"/>
    </source>
</evidence>
<dbReference type="InterPro" id="IPR001647">
    <property type="entry name" value="HTH_TetR"/>
</dbReference>
<dbReference type="Proteomes" id="UP000239209">
    <property type="component" value="Unassembled WGS sequence"/>
</dbReference>
<dbReference type="AlphaFoldDB" id="A0A2T0SCY2"/>
<evidence type="ECO:0000256" key="4">
    <source>
        <dbReference type="PROSITE-ProRule" id="PRU00335"/>
    </source>
</evidence>
<proteinExistence type="predicted"/>
<dbReference type="EMBL" id="PVZG01000003">
    <property type="protein sequence ID" value="PRY31290.1"/>
    <property type="molecule type" value="Genomic_DNA"/>
</dbReference>
<dbReference type="GO" id="GO:0003700">
    <property type="term" value="F:DNA-binding transcription factor activity"/>
    <property type="evidence" value="ECO:0007669"/>
    <property type="project" value="TreeGrafter"/>
</dbReference>
<keyword evidence="3" id="KW-0804">Transcription</keyword>